<dbReference type="AlphaFoldDB" id="A0A9P9D864"/>
<feature type="domain" description="Heterokaryon incompatibility" evidence="1">
    <location>
        <begin position="50"/>
        <end position="215"/>
    </location>
</feature>
<comment type="caution">
    <text evidence="2">The sequence shown here is derived from an EMBL/GenBank/DDBJ whole genome shotgun (WGS) entry which is preliminary data.</text>
</comment>
<reference evidence="2" key="1">
    <citation type="journal article" date="2021" name="Nat. Commun.">
        <title>Genetic determinants of endophytism in the Arabidopsis root mycobiome.</title>
        <authorList>
            <person name="Mesny F."/>
            <person name="Miyauchi S."/>
            <person name="Thiergart T."/>
            <person name="Pickel B."/>
            <person name="Atanasova L."/>
            <person name="Karlsson M."/>
            <person name="Huettel B."/>
            <person name="Barry K.W."/>
            <person name="Haridas S."/>
            <person name="Chen C."/>
            <person name="Bauer D."/>
            <person name="Andreopoulos W."/>
            <person name="Pangilinan J."/>
            <person name="LaButti K."/>
            <person name="Riley R."/>
            <person name="Lipzen A."/>
            <person name="Clum A."/>
            <person name="Drula E."/>
            <person name="Henrissat B."/>
            <person name="Kohler A."/>
            <person name="Grigoriev I.V."/>
            <person name="Martin F.M."/>
            <person name="Hacquard S."/>
        </authorList>
    </citation>
    <scope>NUCLEOTIDE SEQUENCE</scope>
    <source>
        <strain evidence="2">MPI-CAGE-CH-0243</strain>
    </source>
</reference>
<accession>A0A9P9D864</accession>
<gene>
    <name evidence="2" type="ORF">B0J11DRAFT_553549</name>
</gene>
<dbReference type="PANTHER" id="PTHR24148">
    <property type="entry name" value="ANKYRIN REPEAT DOMAIN-CONTAINING PROTEIN 39 HOMOLOG-RELATED"/>
    <property type="match status" value="1"/>
</dbReference>
<evidence type="ECO:0000313" key="2">
    <source>
        <dbReference type="EMBL" id="KAH7114192.1"/>
    </source>
</evidence>
<evidence type="ECO:0000313" key="3">
    <source>
        <dbReference type="Proteomes" id="UP000700596"/>
    </source>
</evidence>
<dbReference type="Pfam" id="PF06985">
    <property type="entry name" value="HET"/>
    <property type="match status" value="1"/>
</dbReference>
<protein>
    <submittedName>
        <fullName evidence="2">Heterokaryon incompatibility protein-domain-containing protein</fullName>
    </submittedName>
</protein>
<keyword evidence="3" id="KW-1185">Reference proteome</keyword>
<evidence type="ECO:0000259" key="1">
    <source>
        <dbReference type="Pfam" id="PF06985"/>
    </source>
</evidence>
<organism evidence="2 3">
    <name type="scientific">Dendryphion nanum</name>
    <dbReference type="NCBI Taxonomy" id="256645"/>
    <lineage>
        <taxon>Eukaryota</taxon>
        <taxon>Fungi</taxon>
        <taxon>Dikarya</taxon>
        <taxon>Ascomycota</taxon>
        <taxon>Pezizomycotina</taxon>
        <taxon>Dothideomycetes</taxon>
        <taxon>Pleosporomycetidae</taxon>
        <taxon>Pleosporales</taxon>
        <taxon>Torulaceae</taxon>
        <taxon>Dendryphion</taxon>
    </lineage>
</organism>
<dbReference type="Pfam" id="PF26639">
    <property type="entry name" value="Het-6_barrel"/>
    <property type="match status" value="1"/>
</dbReference>
<dbReference type="Proteomes" id="UP000700596">
    <property type="component" value="Unassembled WGS sequence"/>
</dbReference>
<proteinExistence type="predicted"/>
<dbReference type="EMBL" id="JAGMWT010000017">
    <property type="protein sequence ID" value="KAH7114192.1"/>
    <property type="molecule type" value="Genomic_DNA"/>
</dbReference>
<sequence length="649" mass="73259">MSTLHNNPYFLSSLSGEGQIRLLKVQPEADGSQDIQCELETVNLKDNPSYVALSYTWGPPTAEAADSGVTSIPTYAIRCNGYAILITKNLYDFIWRFRHNPELNLQRLWVDSICINQQDPVERSTQVSFMASIYHSADTVIAWLGEEDVYTQESFALIRTLATLCKDCSKQIMPKNMSSEAFGVILGPLADDRVWNSLRRFWRRRYFRRTWIIQEVALAKKVIAKCGSHILDWDYIVEASRFLTVTPWARFLNSGVHEPTDREYSNHALPLYLNANSKLEKSGRSHALLYALVRARRFECSDLRDKVYALLGLGADHTKGKPRLQPVYGDRSVIETYVSTAIQILEDADDLLLLAQAEGRDFQKIEGLPSWVPDWSCTEGLGLGIVGYERFTAAGNLPRSLGIDESHMSLAISGLRLDRVVQVGESKDEALIHRKPPYFPGWISILSALPPVYHNGQPKSEVFWRTLVTDTASRFPHPVRHPAAEEYRFAFCHWITRVVLRWMEEPPSMEKECFLEGLNRLSSSDETRLFPSIADKLHITFEGNSLSHSSTNTNTGSSNYPDADDYDAILNFSSHTRLLRTSTKYLGLATTSVREGDSVWILPGSRVPLILREAGARNEYHLVGGAYIHGFMQGEALMSDAVLMEIKVV</sequence>
<dbReference type="InterPro" id="IPR010730">
    <property type="entry name" value="HET"/>
</dbReference>
<name>A0A9P9D864_9PLEO</name>
<dbReference type="InterPro" id="IPR052895">
    <property type="entry name" value="HetReg/Transcr_Mod"/>
</dbReference>
<dbReference type="PANTHER" id="PTHR24148:SF73">
    <property type="entry name" value="HET DOMAIN PROTEIN (AFU_ORTHOLOGUE AFUA_8G01020)"/>
    <property type="match status" value="1"/>
</dbReference>
<dbReference type="OrthoDB" id="3548654at2759"/>